<organism evidence="2 3">
    <name type="scientific">Thermosulfurimonas marina</name>
    <dbReference type="NCBI Taxonomy" id="2047767"/>
    <lineage>
        <taxon>Bacteria</taxon>
        <taxon>Pseudomonadati</taxon>
        <taxon>Thermodesulfobacteriota</taxon>
        <taxon>Thermodesulfobacteria</taxon>
        <taxon>Thermodesulfobacteriales</taxon>
        <taxon>Thermodesulfobacteriaceae</taxon>
        <taxon>Thermosulfurimonas</taxon>
    </lineage>
</organism>
<gene>
    <name evidence="2" type="ORF">FVE67_01915</name>
</gene>
<name>A0A6H1WR33_9BACT</name>
<proteinExistence type="predicted"/>
<evidence type="ECO:0000313" key="3">
    <source>
        <dbReference type="Proteomes" id="UP000501253"/>
    </source>
</evidence>
<feature type="transmembrane region" description="Helical" evidence="1">
    <location>
        <begin position="12"/>
        <end position="34"/>
    </location>
</feature>
<evidence type="ECO:0000313" key="2">
    <source>
        <dbReference type="EMBL" id="QJA05628.1"/>
    </source>
</evidence>
<dbReference type="AlphaFoldDB" id="A0A6H1WR33"/>
<accession>A0A6H1WR33</accession>
<evidence type="ECO:0008006" key="4">
    <source>
        <dbReference type="Google" id="ProtNLM"/>
    </source>
</evidence>
<keyword evidence="3" id="KW-1185">Reference proteome</keyword>
<dbReference type="EMBL" id="CP042909">
    <property type="protein sequence ID" value="QJA05628.1"/>
    <property type="molecule type" value="Genomic_DNA"/>
</dbReference>
<dbReference type="KEGG" id="tmai:FVE67_01915"/>
<dbReference type="RefSeq" id="WP_168718991.1">
    <property type="nucleotide sequence ID" value="NZ_CP042909.1"/>
</dbReference>
<protein>
    <recommendedName>
        <fullName evidence="4">Type 4 fimbrial biogenesis protein PilX N-terminal domain-containing protein</fullName>
    </recommendedName>
</protein>
<keyword evidence="1" id="KW-0812">Transmembrane</keyword>
<reference evidence="2 3" key="1">
    <citation type="submission" date="2019-08" db="EMBL/GenBank/DDBJ databases">
        <title>Complete genome sequence of Thermosulfurimonas marina SU872T, an anaerobic thermophilic chemolithoautotrophic bacterium isolated from a shallow marine hydrothermal vent.</title>
        <authorList>
            <person name="Allioux M."/>
            <person name="Jebbar M."/>
            <person name="Slobodkina G."/>
            <person name="Slobodkin A."/>
            <person name="Moalic Y."/>
            <person name="Frolova A."/>
            <person name="Shao Z."/>
            <person name="Alain K."/>
        </authorList>
    </citation>
    <scope>NUCLEOTIDE SEQUENCE [LARGE SCALE GENOMIC DNA]</scope>
    <source>
        <strain evidence="2 3">SU872</strain>
    </source>
</reference>
<evidence type="ECO:0000256" key="1">
    <source>
        <dbReference type="SAM" id="Phobius"/>
    </source>
</evidence>
<keyword evidence="1" id="KW-0472">Membrane</keyword>
<sequence>MKGARSRFQGFALIWVLVFMLVGLILAYALVALLTQGQRVTGFLGRYHSVLEATQGVLDLSSQQMFDLLFYRYYSGVTDDWNQLVQSLNSTGVILNQLSSDTCLKHRLGLLDNATNCPLFTVNPPSLTDIETKADFSIQMDPYQIYFLIANRKKGNTDISGNDLITGGVAQRATGMITVKSIPYLYQLEIYGRSSEKAHLSALYLY</sequence>
<dbReference type="Proteomes" id="UP000501253">
    <property type="component" value="Chromosome"/>
</dbReference>
<keyword evidence="1" id="KW-1133">Transmembrane helix</keyword>